<evidence type="ECO:0008006" key="3">
    <source>
        <dbReference type="Google" id="ProtNLM"/>
    </source>
</evidence>
<evidence type="ECO:0000313" key="2">
    <source>
        <dbReference type="Proteomes" id="UP001465976"/>
    </source>
</evidence>
<reference evidence="1 2" key="1">
    <citation type="submission" date="2024-02" db="EMBL/GenBank/DDBJ databases">
        <title>A draft genome for the cacao thread blight pathogen Marasmius crinis-equi.</title>
        <authorList>
            <person name="Cohen S.P."/>
            <person name="Baruah I.K."/>
            <person name="Amoako-Attah I."/>
            <person name="Bukari Y."/>
            <person name="Meinhardt L.W."/>
            <person name="Bailey B.A."/>
        </authorList>
    </citation>
    <scope>NUCLEOTIDE SEQUENCE [LARGE SCALE GENOMIC DNA]</scope>
    <source>
        <strain evidence="1 2">GH-76</strain>
    </source>
</reference>
<gene>
    <name evidence="1" type="ORF">V5O48_013280</name>
</gene>
<dbReference type="Proteomes" id="UP001465976">
    <property type="component" value="Unassembled WGS sequence"/>
</dbReference>
<comment type="caution">
    <text evidence="1">The sequence shown here is derived from an EMBL/GenBank/DDBJ whole genome shotgun (WGS) entry which is preliminary data.</text>
</comment>
<evidence type="ECO:0000313" key="1">
    <source>
        <dbReference type="EMBL" id="KAL0568704.1"/>
    </source>
</evidence>
<name>A0ABR3F0H3_9AGAR</name>
<sequence>MRSGNALNEQQVGVEQELLLCDEKQLQRLDSTIAFHEALLGEMYTGQAFLRNRIWLRKALKAPIHRVPTEVIQEILVLACSEETQDWAGKPVFPVAMFGHYDRNAPNNLAQVCVRWHQIVRNTPVFWQALTIRTPRTDLEQRRLRQTLALSGSHSLKLAIDRGAWPLPFSSLYAPLVQAFARTSELHVDYGLIMEENFDRVVDWRMLKRLFLHVRGVHGGSEPRPFSQAQLTSLIKAPGLERLWTNSFTELANQEMFPPGTLLALECGEGGTIQLRYLRELLRRCPGLRSLSVNVRFSHEGQAIQEPIVLAEVERLAYHCESSQATIFLDLLTARFLTELVLPIDPSDDIWSHVIDFVDRSECRLRSLDCSLPWSFTDNSSGWSSLFARLVNLTTLTVKVPLNVSWTGQSALDVLCNVLSGGTSGGAPLLTMLQSFQVATRGGDWKDVDHVDTDRIAASVIRFAEVRSPQNQDLTVVPLRNVCLLLESRQGWGDQARVPVLGRLGMRREALVSAGMNCVVSFAFI</sequence>
<proteinExistence type="predicted"/>
<organism evidence="1 2">
    <name type="scientific">Marasmius crinis-equi</name>
    <dbReference type="NCBI Taxonomy" id="585013"/>
    <lineage>
        <taxon>Eukaryota</taxon>
        <taxon>Fungi</taxon>
        <taxon>Dikarya</taxon>
        <taxon>Basidiomycota</taxon>
        <taxon>Agaricomycotina</taxon>
        <taxon>Agaricomycetes</taxon>
        <taxon>Agaricomycetidae</taxon>
        <taxon>Agaricales</taxon>
        <taxon>Marasmiineae</taxon>
        <taxon>Marasmiaceae</taxon>
        <taxon>Marasmius</taxon>
    </lineage>
</organism>
<protein>
    <recommendedName>
        <fullName evidence="3">F-box domain-containing protein</fullName>
    </recommendedName>
</protein>
<keyword evidence="2" id="KW-1185">Reference proteome</keyword>
<accession>A0ABR3F0H3</accession>
<dbReference type="EMBL" id="JBAHYK010001275">
    <property type="protein sequence ID" value="KAL0568704.1"/>
    <property type="molecule type" value="Genomic_DNA"/>
</dbReference>